<name>A0AAD1U517_EUPCR</name>
<comment type="caution">
    <text evidence="1">The sequence shown here is derived from an EMBL/GenBank/DDBJ whole genome shotgun (WGS) entry which is preliminary data.</text>
</comment>
<evidence type="ECO:0000313" key="2">
    <source>
        <dbReference type="Proteomes" id="UP001295684"/>
    </source>
</evidence>
<organism evidence="1 2">
    <name type="scientific">Euplotes crassus</name>
    <dbReference type="NCBI Taxonomy" id="5936"/>
    <lineage>
        <taxon>Eukaryota</taxon>
        <taxon>Sar</taxon>
        <taxon>Alveolata</taxon>
        <taxon>Ciliophora</taxon>
        <taxon>Intramacronucleata</taxon>
        <taxon>Spirotrichea</taxon>
        <taxon>Hypotrichia</taxon>
        <taxon>Euplotida</taxon>
        <taxon>Euplotidae</taxon>
        <taxon>Moneuplotes</taxon>
    </lineage>
</organism>
<protein>
    <submittedName>
        <fullName evidence="1">Uncharacterized protein</fullName>
    </submittedName>
</protein>
<dbReference type="Proteomes" id="UP001295684">
    <property type="component" value="Unassembled WGS sequence"/>
</dbReference>
<proteinExistence type="predicted"/>
<reference evidence="1" key="1">
    <citation type="submission" date="2023-07" db="EMBL/GenBank/DDBJ databases">
        <authorList>
            <consortium name="AG Swart"/>
            <person name="Singh M."/>
            <person name="Singh A."/>
            <person name="Seah K."/>
            <person name="Emmerich C."/>
        </authorList>
    </citation>
    <scope>NUCLEOTIDE SEQUENCE</scope>
    <source>
        <strain evidence="1">DP1</strain>
    </source>
</reference>
<dbReference type="AlphaFoldDB" id="A0AAD1U517"/>
<gene>
    <name evidence="1" type="ORF">ECRASSUSDP1_LOCUS449</name>
</gene>
<dbReference type="EMBL" id="CAMPGE010000417">
    <property type="protein sequence ID" value="CAI2359164.1"/>
    <property type="molecule type" value="Genomic_DNA"/>
</dbReference>
<keyword evidence="2" id="KW-1185">Reference proteome</keyword>
<accession>A0AAD1U517</accession>
<sequence length="687" mass="79865">MLQDHIVYCSTKRNRTRVVLKKRKITRVVIEKSQLYDKSIFETYHFPRIRKEAQYEIDSLQQKNWRVRPDTPCACQPHKYHCTSINCQFLDIKKSLIEELSVKASLPFADEMFTLTDTQESKDMVITINTLRDIAEESPGLPQTEENCKIFGHDNNYKILLQPTKNIWKLFYSILKEKSRESLKKSYWVTIPGDGQCTHSTCDRKCPIKSFIKTKISQGGDFSPVNVVVKIKDCKLLINQDQVKPLELWDTQKELARSEQSSACTSFRASQLEESKNINARIKFEEFEILDVFDECPADKTDQTFLERDKDFMNWYGHMIYSKTKFNINLPNKYEIPGFQEALDLKPSKVESFTDMSVVNQDIIEEFLNVSEKEEKEILSEEIDIADYHMDKIEDKIDDKIFDDDAPFQMSQEPHSISPNPLHSFESQDGIVKVEGSQMSAPVQRLLPQKAPRQTAGCKRDIFNIMKFPRKFKPSKRLFLPSNKKPKGSKPIFQVFSTPSRPQVPEKLVRKREVKEIDKSVESILKTYKQKVNIHKLIFYPKREDLDQRRSLQEFYNAEETVFENKKLIKEGILQLMQLREPPSISMKQYLGEVTPEKLKKIQGDAYSNSLVSKKQRKAFKFEPDYRIAHLPLCKEGTILSQCAPPLLDSRGDPSLKSSSQTKIENIPKEELKKVNMADILSKILHT</sequence>
<evidence type="ECO:0000313" key="1">
    <source>
        <dbReference type="EMBL" id="CAI2359164.1"/>
    </source>
</evidence>